<dbReference type="PANTHER" id="PTHR43163">
    <property type="entry name" value="DIPEPTIDE TRANSPORT SYSTEM PERMEASE PROTEIN DPPB-RELATED"/>
    <property type="match status" value="1"/>
</dbReference>
<evidence type="ECO:0000256" key="3">
    <source>
        <dbReference type="ARBA" id="ARBA00022475"/>
    </source>
</evidence>
<dbReference type="InterPro" id="IPR000515">
    <property type="entry name" value="MetI-like"/>
</dbReference>
<dbReference type="PANTHER" id="PTHR43163:SF6">
    <property type="entry name" value="DIPEPTIDE TRANSPORT SYSTEM PERMEASE PROTEIN DPPB-RELATED"/>
    <property type="match status" value="1"/>
</dbReference>
<dbReference type="CDD" id="cd06261">
    <property type="entry name" value="TM_PBP2"/>
    <property type="match status" value="1"/>
</dbReference>
<dbReference type="InterPro" id="IPR035906">
    <property type="entry name" value="MetI-like_sf"/>
</dbReference>
<evidence type="ECO:0000256" key="8">
    <source>
        <dbReference type="SAM" id="MobiDB-lite"/>
    </source>
</evidence>
<keyword evidence="3" id="KW-1003">Cell membrane</keyword>
<evidence type="ECO:0000313" key="11">
    <source>
        <dbReference type="Proteomes" id="UP001501326"/>
    </source>
</evidence>
<dbReference type="SUPFAM" id="SSF161098">
    <property type="entry name" value="MetI-like"/>
    <property type="match status" value="1"/>
</dbReference>
<dbReference type="InterPro" id="IPR045621">
    <property type="entry name" value="BPD_transp_1_N"/>
</dbReference>
<evidence type="ECO:0000256" key="1">
    <source>
        <dbReference type="ARBA" id="ARBA00004651"/>
    </source>
</evidence>
<name>A0ABN3UP92_9MICO</name>
<dbReference type="Gene3D" id="1.10.3720.10">
    <property type="entry name" value="MetI-like"/>
    <property type="match status" value="1"/>
</dbReference>
<organism evidence="10 11">
    <name type="scientific">Pedococcus aerophilus</name>
    <dbReference type="NCBI Taxonomy" id="436356"/>
    <lineage>
        <taxon>Bacteria</taxon>
        <taxon>Bacillati</taxon>
        <taxon>Actinomycetota</taxon>
        <taxon>Actinomycetes</taxon>
        <taxon>Micrococcales</taxon>
        <taxon>Intrasporangiaceae</taxon>
        <taxon>Pedococcus</taxon>
    </lineage>
</organism>
<keyword evidence="2 7" id="KW-0813">Transport</keyword>
<sequence>MGTVTGKLTHAEPGTASPPARPRTGVPVRMLAGVLARRGVQAVSVALLVSVLCFVITLRLPGDAAYRIAAGRYGSDLVDSESAAAVRTELGLDRPAWVQLGDWLGSLVQLDLGRSLVTSRPVAQEVAFYLVGTLQLATAALVVAVVLGTGLGVAAARRPGGLVDRLVAVWVASVRAVPPFLLGLLLVVVVSAQLGLLPAVGHGTAASLVLPVTTLGAGLSGLVAGVTRDTVVEVHRSEWVRFARTKGLSERWVVLRHVVRNAAVVLVPYLGVQAVVLVEGVVVVESLFSWQGLGHALVHATFWRDVPVLQATALVLALLVVTVNTVVDLAGVWLDPRPRGAGVAS</sequence>
<keyword evidence="11" id="KW-1185">Reference proteome</keyword>
<comment type="subcellular location">
    <subcellularLocation>
        <location evidence="1 7">Cell membrane</location>
        <topology evidence="1 7">Multi-pass membrane protein</topology>
    </subcellularLocation>
</comment>
<gene>
    <name evidence="10" type="ORF">GCM10009867_19340</name>
</gene>
<evidence type="ECO:0000256" key="6">
    <source>
        <dbReference type="ARBA" id="ARBA00023136"/>
    </source>
</evidence>
<feature type="transmembrane region" description="Helical" evidence="7">
    <location>
        <begin position="166"/>
        <end position="192"/>
    </location>
</feature>
<protein>
    <submittedName>
        <fullName evidence="10">ABC transporter permease</fullName>
    </submittedName>
</protein>
<evidence type="ECO:0000256" key="4">
    <source>
        <dbReference type="ARBA" id="ARBA00022692"/>
    </source>
</evidence>
<accession>A0ABN3UP92</accession>
<dbReference type="Pfam" id="PF00528">
    <property type="entry name" value="BPD_transp_1"/>
    <property type="match status" value="1"/>
</dbReference>
<feature type="transmembrane region" description="Helical" evidence="7">
    <location>
        <begin position="266"/>
        <end position="288"/>
    </location>
</feature>
<feature type="transmembrane region" description="Helical" evidence="7">
    <location>
        <begin position="204"/>
        <end position="226"/>
    </location>
</feature>
<evidence type="ECO:0000256" key="2">
    <source>
        <dbReference type="ARBA" id="ARBA00022448"/>
    </source>
</evidence>
<dbReference type="PROSITE" id="PS50928">
    <property type="entry name" value="ABC_TM1"/>
    <property type="match status" value="1"/>
</dbReference>
<feature type="domain" description="ABC transmembrane type-1" evidence="9">
    <location>
        <begin position="130"/>
        <end position="327"/>
    </location>
</feature>
<reference evidence="10 11" key="1">
    <citation type="journal article" date="2019" name="Int. J. Syst. Evol. Microbiol.">
        <title>The Global Catalogue of Microorganisms (GCM) 10K type strain sequencing project: providing services to taxonomists for standard genome sequencing and annotation.</title>
        <authorList>
            <consortium name="The Broad Institute Genomics Platform"/>
            <consortium name="The Broad Institute Genome Sequencing Center for Infectious Disease"/>
            <person name="Wu L."/>
            <person name="Ma J."/>
        </authorList>
    </citation>
    <scope>NUCLEOTIDE SEQUENCE [LARGE SCALE GENOMIC DNA]</scope>
    <source>
        <strain evidence="10 11">JCM 16378</strain>
    </source>
</reference>
<dbReference type="Pfam" id="PF19300">
    <property type="entry name" value="BPD_transp_1_N"/>
    <property type="match status" value="1"/>
</dbReference>
<feature type="transmembrane region" description="Helical" evidence="7">
    <location>
        <begin position="308"/>
        <end position="334"/>
    </location>
</feature>
<comment type="similarity">
    <text evidence="7">Belongs to the binding-protein-dependent transport system permease family.</text>
</comment>
<evidence type="ECO:0000256" key="5">
    <source>
        <dbReference type="ARBA" id="ARBA00022989"/>
    </source>
</evidence>
<keyword evidence="4 7" id="KW-0812">Transmembrane</keyword>
<evidence type="ECO:0000313" key="10">
    <source>
        <dbReference type="EMBL" id="GAA2735913.1"/>
    </source>
</evidence>
<feature type="transmembrane region" description="Helical" evidence="7">
    <location>
        <begin position="126"/>
        <end position="154"/>
    </location>
</feature>
<proteinExistence type="inferred from homology"/>
<comment type="caution">
    <text evidence="10">The sequence shown here is derived from an EMBL/GenBank/DDBJ whole genome shotgun (WGS) entry which is preliminary data.</text>
</comment>
<dbReference type="EMBL" id="BAAARN010000001">
    <property type="protein sequence ID" value="GAA2735913.1"/>
    <property type="molecule type" value="Genomic_DNA"/>
</dbReference>
<dbReference type="Proteomes" id="UP001501326">
    <property type="component" value="Unassembled WGS sequence"/>
</dbReference>
<evidence type="ECO:0000259" key="9">
    <source>
        <dbReference type="PROSITE" id="PS50928"/>
    </source>
</evidence>
<feature type="region of interest" description="Disordered" evidence="8">
    <location>
        <begin position="1"/>
        <end position="23"/>
    </location>
</feature>
<keyword evidence="5 7" id="KW-1133">Transmembrane helix</keyword>
<keyword evidence="6 7" id="KW-0472">Membrane</keyword>
<evidence type="ECO:0000256" key="7">
    <source>
        <dbReference type="RuleBase" id="RU363032"/>
    </source>
</evidence>
<feature type="transmembrane region" description="Helical" evidence="7">
    <location>
        <begin position="39"/>
        <end position="58"/>
    </location>
</feature>